<keyword evidence="2" id="KW-1185">Reference proteome</keyword>
<organism evidence="1 2">
    <name type="scientific">Microbacter margulisiae</name>
    <dbReference type="NCBI Taxonomy" id="1350067"/>
    <lineage>
        <taxon>Bacteria</taxon>
        <taxon>Pseudomonadati</taxon>
        <taxon>Bacteroidota</taxon>
        <taxon>Bacteroidia</taxon>
        <taxon>Bacteroidales</taxon>
        <taxon>Porphyromonadaceae</taxon>
        <taxon>Microbacter</taxon>
    </lineage>
</organism>
<reference evidence="1 2" key="1">
    <citation type="submission" date="2020-08" db="EMBL/GenBank/DDBJ databases">
        <title>Genomic Encyclopedia of Type Strains, Phase IV (KMG-IV): sequencing the most valuable type-strain genomes for metagenomic binning, comparative biology and taxonomic classification.</title>
        <authorList>
            <person name="Goeker M."/>
        </authorList>
    </citation>
    <scope>NUCLEOTIDE SEQUENCE [LARGE SCALE GENOMIC DNA]</scope>
    <source>
        <strain evidence="1 2">DSM 27471</strain>
    </source>
</reference>
<dbReference type="Proteomes" id="UP000544222">
    <property type="component" value="Unassembled WGS sequence"/>
</dbReference>
<name>A0A7W5H2U6_9PORP</name>
<accession>A0A7W5H2U6</accession>
<protein>
    <submittedName>
        <fullName evidence="1">Uncharacterized protein</fullName>
    </submittedName>
</protein>
<sequence>MKNHYSFPPFSHRDEAQNSAHILLPKKSTIQFIMSYSAAYWTVASQDKCFSVTEQIMN</sequence>
<dbReference type="EMBL" id="JACHYB010000002">
    <property type="protein sequence ID" value="MBB3187924.1"/>
    <property type="molecule type" value="Genomic_DNA"/>
</dbReference>
<proteinExistence type="predicted"/>
<gene>
    <name evidence="1" type="ORF">FHX64_002122</name>
</gene>
<comment type="caution">
    <text evidence="1">The sequence shown here is derived from an EMBL/GenBank/DDBJ whole genome shotgun (WGS) entry which is preliminary data.</text>
</comment>
<evidence type="ECO:0000313" key="2">
    <source>
        <dbReference type="Proteomes" id="UP000544222"/>
    </source>
</evidence>
<dbReference type="AlphaFoldDB" id="A0A7W5H2U6"/>
<evidence type="ECO:0000313" key="1">
    <source>
        <dbReference type="EMBL" id="MBB3187924.1"/>
    </source>
</evidence>